<reference evidence="1 2" key="1">
    <citation type="journal article" date="2015" name="Nature">
        <title>rRNA introns, odd ribosomes, and small enigmatic genomes across a large radiation of phyla.</title>
        <authorList>
            <person name="Brown C.T."/>
            <person name="Hug L.A."/>
            <person name="Thomas B.C."/>
            <person name="Sharon I."/>
            <person name="Castelle C.J."/>
            <person name="Singh A."/>
            <person name="Wilkins M.J."/>
            <person name="Williams K.H."/>
            <person name="Banfield J.F."/>
        </authorList>
    </citation>
    <scope>NUCLEOTIDE SEQUENCE [LARGE SCALE GENOMIC DNA]</scope>
</reference>
<evidence type="ECO:0000313" key="1">
    <source>
        <dbReference type="EMBL" id="KKQ26945.1"/>
    </source>
</evidence>
<gene>
    <name evidence="1" type="ORF">US42_C0018G0019</name>
</gene>
<evidence type="ECO:0000313" key="2">
    <source>
        <dbReference type="Proteomes" id="UP000034849"/>
    </source>
</evidence>
<organism evidence="1 2">
    <name type="scientific">Candidatus Magasanikbacteria bacterium GW2011_GWC2_37_14</name>
    <dbReference type="NCBI Taxonomy" id="1619046"/>
    <lineage>
        <taxon>Bacteria</taxon>
        <taxon>Candidatus Magasanikiibacteriota</taxon>
    </lineage>
</organism>
<dbReference type="EMBL" id="LBSX01000018">
    <property type="protein sequence ID" value="KKQ26945.1"/>
    <property type="molecule type" value="Genomic_DNA"/>
</dbReference>
<dbReference type="GO" id="GO:0047429">
    <property type="term" value="F:nucleoside triphosphate diphosphatase activity"/>
    <property type="evidence" value="ECO:0007669"/>
    <property type="project" value="InterPro"/>
</dbReference>
<dbReference type="AlphaFoldDB" id="A0A0G0GLB3"/>
<accession>A0A0G0GLB3</accession>
<dbReference type="Gene3D" id="1.10.287.1080">
    <property type="entry name" value="MazG-like"/>
    <property type="match status" value="1"/>
</dbReference>
<comment type="caution">
    <text evidence="1">The sequence shown here is derived from an EMBL/GenBank/DDBJ whole genome shotgun (WGS) entry which is preliminary data.</text>
</comment>
<dbReference type="PATRIC" id="fig|1619046.3.peg.979"/>
<sequence>MIDLKKLQKDIYDNKVAKGFNTKDVNFEFGLTYGELAEAFNAYRKKLPDLGEELADVVIYLLGLSAILGIDIEKEILKKVAKNKKREYKKIDGVNVRTKDV</sequence>
<proteinExistence type="predicted"/>
<dbReference type="Pfam" id="PF12643">
    <property type="entry name" value="MazG-like"/>
    <property type="match status" value="1"/>
</dbReference>
<dbReference type="Proteomes" id="UP000034849">
    <property type="component" value="Unassembled WGS sequence"/>
</dbReference>
<name>A0A0G0GLB3_9BACT</name>
<dbReference type="STRING" id="1619046.US42_C0018G0019"/>
<dbReference type="InterPro" id="IPR025984">
    <property type="entry name" value="DCTPP"/>
</dbReference>
<dbReference type="GO" id="GO:0009143">
    <property type="term" value="P:nucleoside triphosphate catabolic process"/>
    <property type="evidence" value="ECO:0007669"/>
    <property type="project" value="InterPro"/>
</dbReference>
<dbReference type="SUPFAM" id="SSF101386">
    <property type="entry name" value="all-alpha NTP pyrophosphatases"/>
    <property type="match status" value="1"/>
</dbReference>
<protein>
    <submittedName>
        <fullName evidence="1">Pyrophosphatase</fullName>
    </submittedName>
</protein>